<protein>
    <submittedName>
        <fullName evidence="6">MtN3 and saliva related transmembrane protein</fullName>
    </submittedName>
</protein>
<keyword evidence="7" id="KW-1185">Reference proteome</keyword>
<name>A0A840HZA5_9PROT</name>
<evidence type="ECO:0000256" key="5">
    <source>
        <dbReference type="SAM" id="Phobius"/>
    </source>
</evidence>
<dbReference type="RefSeq" id="WP_221400829.1">
    <property type="nucleotide sequence ID" value="NZ_JACHOB010000001.1"/>
</dbReference>
<feature type="transmembrane region" description="Helical" evidence="5">
    <location>
        <begin position="63"/>
        <end position="85"/>
    </location>
</feature>
<keyword evidence="3 5" id="KW-1133">Transmembrane helix</keyword>
<keyword evidence="4 5" id="KW-0472">Membrane</keyword>
<dbReference type="AlphaFoldDB" id="A0A840HZA5"/>
<evidence type="ECO:0000256" key="3">
    <source>
        <dbReference type="ARBA" id="ARBA00022989"/>
    </source>
</evidence>
<dbReference type="Proteomes" id="UP000563524">
    <property type="component" value="Unassembled WGS sequence"/>
</dbReference>
<dbReference type="InterPro" id="IPR047662">
    <property type="entry name" value="SemiSWEET"/>
</dbReference>
<keyword evidence="2 5" id="KW-0812">Transmembrane</keyword>
<comment type="caution">
    <text evidence="6">The sequence shown here is derived from an EMBL/GenBank/DDBJ whole genome shotgun (WGS) entry which is preliminary data.</text>
</comment>
<comment type="subcellular location">
    <subcellularLocation>
        <location evidence="1">Membrane</location>
        <topology evidence="1">Multi-pass membrane protein</topology>
    </subcellularLocation>
</comment>
<dbReference type="InterPro" id="IPR006603">
    <property type="entry name" value="PQ-loop_rpt"/>
</dbReference>
<gene>
    <name evidence="6" type="ORF">GGQ59_000389</name>
</gene>
<proteinExistence type="predicted"/>
<reference evidence="6 7" key="1">
    <citation type="submission" date="2020-08" db="EMBL/GenBank/DDBJ databases">
        <title>Genomic Encyclopedia of Type Strains, Phase IV (KMG-IV): sequencing the most valuable type-strain genomes for metagenomic binning, comparative biology and taxonomic classification.</title>
        <authorList>
            <person name="Goeker M."/>
        </authorList>
    </citation>
    <scope>NUCLEOTIDE SEQUENCE [LARGE SCALE GENOMIC DNA]</scope>
    <source>
        <strain evidence="6 7">DSM 102850</strain>
    </source>
</reference>
<evidence type="ECO:0000256" key="2">
    <source>
        <dbReference type="ARBA" id="ARBA00022692"/>
    </source>
</evidence>
<dbReference type="NCBIfam" id="NF037968">
    <property type="entry name" value="SemiSWEET_2"/>
    <property type="match status" value="1"/>
</dbReference>
<dbReference type="Gene3D" id="1.20.1280.290">
    <property type="match status" value="1"/>
</dbReference>
<evidence type="ECO:0000313" key="6">
    <source>
        <dbReference type="EMBL" id="MBB4657889.1"/>
    </source>
</evidence>
<dbReference type="Pfam" id="PF04193">
    <property type="entry name" value="PQ-loop"/>
    <property type="match status" value="1"/>
</dbReference>
<organism evidence="6 7">
    <name type="scientific">Parvularcula dongshanensis</name>
    <dbReference type="NCBI Taxonomy" id="1173995"/>
    <lineage>
        <taxon>Bacteria</taxon>
        <taxon>Pseudomonadati</taxon>
        <taxon>Pseudomonadota</taxon>
        <taxon>Alphaproteobacteria</taxon>
        <taxon>Parvularculales</taxon>
        <taxon>Parvularculaceae</taxon>
        <taxon>Parvularcula</taxon>
    </lineage>
</organism>
<evidence type="ECO:0000313" key="7">
    <source>
        <dbReference type="Proteomes" id="UP000563524"/>
    </source>
</evidence>
<sequence>MGIASVLGLLAAFLTTSSFLPQALLVLRTRNTAGISLTMYAMFTSGVAFWLIYGWLIGSWPVVIANAATLALASVVLVLKAQAVWRTHAAVRKERASDTMLN</sequence>
<dbReference type="GO" id="GO:0016020">
    <property type="term" value="C:membrane"/>
    <property type="evidence" value="ECO:0007669"/>
    <property type="project" value="UniProtKB-SubCell"/>
</dbReference>
<evidence type="ECO:0000256" key="4">
    <source>
        <dbReference type="ARBA" id="ARBA00023136"/>
    </source>
</evidence>
<dbReference type="EMBL" id="JACHOB010000001">
    <property type="protein sequence ID" value="MBB4657889.1"/>
    <property type="molecule type" value="Genomic_DNA"/>
</dbReference>
<accession>A0A840HZA5</accession>
<feature type="transmembrane region" description="Helical" evidence="5">
    <location>
        <begin position="6"/>
        <end position="27"/>
    </location>
</feature>
<dbReference type="GO" id="GO:0051119">
    <property type="term" value="F:sugar transmembrane transporter activity"/>
    <property type="evidence" value="ECO:0007669"/>
    <property type="project" value="InterPro"/>
</dbReference>
<feature type="transmembrane region" description="Helical" evidence="5">
    <location>
        <begin position="39"/>
        <end position="57"/>
    </location>
</feature>
<evidence type="ECO:0000256" key="1">
    <source>
        <dbReference type="ARBA" id="ARBA00004141"/>
    </source>
</evidence>